<comment type="similarity">
    <text evidence="1 4">Belongs to the pseudouridine synthase TruD family.</text>
</comment>
<dbReference type="InterPro" id="IPR020103">
    <property type="entry name" value="PsdUridine_synth_cat_dom_sf"/>
</dbReference>
<evidence type="ECO:0000256" key="2">
    <source>
        <dbReference type="ARBA" id="ARBA00022694"/>
    </source>
</evidence>
<comment type="function">
    <text evidence="4">Could be responsible for synthesis of pseudouridine from uracil-13 in transfer RNAs.</text>
</comment>
<gene>
    <name evidence="4 6" type="primary">truD</name>
    <name evidence="6" type="ORF">HON47_00715</name>
</gene>
<dbReference type="Proteomes" id="UP000722459">
    <property type="component" value="Unassembled WGS sequence"/>
</dbReference>
<keyword evidence="2 4" id="KW-0819">tRNA processing</keyword>
<feature type="active site" description="Nucleophile" evidence="4">
    <location>
        <position position="96"/>
    </location>
</feature>
<name>A0A8T5GDP2_9ARCH</name>
<accession>A0A8T5GDP2</accession>
<dbReference type="HAMAP" id="MF_01082">
    <property type="entry name" value="TruD"/>
    <property type="match status" value="1"/>
</dbReference>
<dbReference type="PANTHER" id="PTHR13326:SF21">
    <property type="entry name" value="PSEUDOURIDYLATE SYNTHASE PUS7L"/>
    <property type="match status" value="1"/>
</dbReference>
<reference evidence="6" key="1">
    <citation type="journal article" date="2021" name="ISME J.">
        <title>Mercury methylation by metabolically versatile and cosmopolitan marine bacteria.</title>
        <authorList>
            <person name="Lin H."/>
            <person name="Ascher D.B."/>
            <person name="Myung Y."/>
            <person name="Lamborg C.H."/>
            <person name="Hallam S.J."/>
            <person name="Gionfriddo C.M."/>
            <person name="Holt K.E."/>
            <person name="Moreau J.W."/>
        </authorList>
    </citation>
    <scope>NUCLEOTIDE SEQUENCE</scope>
    <source>
        <strain evidence="6">SI075_bin30</strain>
    </source>
</reference>
<evidence type="ECO:0000256" key="3">
    <source>
        <dbReference type="ARBA" id="ARBA00023235"/>
    </source>
</evidence>
<dbReference type="PROSITE" id="PS50984">
    <property type="entry name" value="TRUD"/>
    <property type="match status" value="1"/>
</dbReference>
<keyword evidence="3 4" id="KW-0413">Isomerase</keyword>
<dbReference type="NCBIfam" id="TIGR00094">
    <property type="entry name" value="tRNA_TruD_broad"/>
    <property type="match status" value="1"/>
</dbReference>
<evidence type="ECO:0000313" key="7">
    <source>
        <dbReference type="Proteomes" id="UP000722459"/>
    </source>
</evidence>
<dbReference type="GO" id="GO:0031119">
    <property type="term" value="P:tRNA pseudouridine synthesis"/>
    <property type="evidence" value="ECO:0007669"/>
    <property type="project" value="UniProtKB-UniRule"/>
</dbReference>
<dbReference type="GO" id="GO:0160150">
    <property type="term" value="F:tRNA pseudouridine(13) synthase activity"/>
    <property type="evidence" value="ECO:0007669"/>
    <property type="project" value="UniProtKB-EC"/>
</dbReference>
<proteinExistence type="inferred from homology"/>
<dbReference type="InterPro" id="IPR020119">
    <property type="entry name" value="PsdUridine_synth_TruD_CS"/>
</dbReference>
<dbReference type="AlphaFoldDB" id="A0A8T5GDP2"/>
<dbReference type="PIRSF" id="PIRSF037016">
    <property type="entry name" value="Pseudouridin_synth_euk_prd"/>
    <property type="match status" value="1"/>
</dbReference>
<dbReference type="SUPFAM" id="SSF55120">
    <property type="entry name" value="Pseudouridine synthase"/>
    <property type="match status" value="1"/>
</dbReference>
<dbReference type="InterPro" id="IPR011760">
    <property type="entry name" value="PsdUridine_synth_TruD_insert"/>
</dbReference>
<dbReference type="Pfam" id="PF01142">
    <property type="entry name" value="TruD"/>
    <property type="match status" value="1"/>
</dbReference>
<dbReference type="InterPro" id="IPR042214">
    <property type="entry name" value="TruD_catalytic"/>
</dbReference>
<evidence type="ECO:0000313" key="6">
    <source>
        <dbReference type="EMBL" id="MBT4870081.1"/>
    </source>
</evidence>
<dbReference type="EMBL" id="JABJNZ010000012">
    <property type="protein sequence ID" value="MBT4870081.1"/>
    <property type="molecule type" value="Genomic_DNA"/>
</dbReference>
<dbReference type="GO" id="GO:0003723">
    <property type="term" value="F:RNA binding"/>
    <property type="evidence" value="ECO:0007669"/>
    <property type="project" value="InterPro"/>
</dbReference>
<organism evidence="6 7">
    <name type="scientific">Candidatus Iainarchaeum sp</name>
    <dbReference type="NCBI Taxonomy" id="3101447"/>
    <lineage>
        <taxon>Archaea</taxon>
        <taxon>Candidatus Iainarchaeota</taxon>
        <taxon>Candidatus Iainarchaeia</taxon>
        <taxon>Candidatus Iainarchaeales</taxon>
        <taxon>Candidatus Iainarchaeaceae</taxon>
        <taxon>Candidatus Iainarchaeum</taxon>
    </lineage>
</organism>
<dbReference type="EC" id="5.4.99.27" evidence="4"/>
<evidence type="ECO:0000256" key="4">
    <source>
        <dbReference type="HAMAP-Rule" id="MF_01082"/>
    </source>
</evidence>
<dbReference type="PROSITE" id="PS01268">
    <property type="entry name" value="UPF0024"/>
    <property type="match status" value="1"/>
</dbReference>
<feature type="domain" description="TRUD" evidence="5">
    <location>
        <begin position="172"/>
        <end position="369"/>
    </location>
</feature>
<protein>
    <recommendedName>
        <fullName evidence="4">Probable tRNA pseudouridine synthase D</fullName>
        <ecNumber evidence="4">5.4.99.27</ecNumber>
    </recommendedName>
    <alternativeName>
        <fullName evidence="4">tRNA pseudouridine(13) synthase</fullName>
    </alternativeName>
    <alternativeName>
        <fullName evidence="4">tRNA pseudouridylate synthase D</fullName>
    </alternativeName>
    <alternativeName>
        <fullName evidence="4">tRNA-uridine isomerase D</fullName>
    </alternativeName>
</protein>
<dbReference type="PANTHER" id="PTHR13326">
    <property type="entry name" value="TRNA PSEUDOURIDINE SYNTHASE D"/>
    <property type="match status" value="1"/>
</dbReference>
<dbReference type="Gene3D" id="3.30.2350.20">
    <property type="entry name" value="TruD, catalytic domain"/>
    <property type="match status" value="2"/>
</dbReference>
<evidence type="ECO:0000256" key="1">
    <source>
        <dbReference type="ARBA" id="ARBA00007953"/>
    </source>
</evidence>
<comment type="catalytic activity">
    <reaction evidence="4">
        <text>uridine(13) in tRNA = pseudouridine(13) in tRNA</text>
        <dbReference type="Rhea" id="RHEA:42540"/>
        <dbReference type="Rhea" id="RHEA-COMP:10105"/>
        <dbReference type="Rhea" id="RHEA-COMP:10106"/>
        <dbReference type="ChEBI" id="CHEBI:65314"/>
        <dbReference type="ChEBI" id="CHEBI:65315"/>
        <dbReference type="EC" id="5.4.99.27"/>
    </reaction>
</comment>
<evidence type="ECO:0000259" key="5">
    <source>
        <dbReference type="PROSITE" id="PS50984"/>
    </source>
</evidence>
<comment type="caution">
    <text evidence="6">The sequence shown here is derived from an EMBL/GenBank/DDBJ whole genome shotgun (WGS) entry which is preliminary data.</text>
</comment>
<sequence length="416" mass="47357">MSDKKPLNARARQRYADFIVEEVYEKNKEREKCEVNWFTIDFDKRDLSPLSIPTKTAEHLIVEVEKINTDTNRTIALIARGLGMSKSRIGYAGMKDKRGITAQRISIFDPSIAKVEKFGVKGLKVKSASWGERLELGDLLGNDFTIILRDISESEEEIKTIIESFIEQSKNGLPNYFGTQRFGGKRNVTHKVGKLLMQGKHEEAIMLYLTHTFEDEKIELKSARVNLAKTKDFARALKEFPRDAARTEVAMLNFLVKKPNDYVGAFGALSKKIRILFVHAYQSYIFNEIIKKRIEKYGVKGIKAIDGDILNEEGVPLGLLPGYESKFASGEAGEIEKEVMEKEGVDFSFFKVRSITELSSKGHRKEISIIPKDFKFVKTMDDEFNEGKKAAMITFYLSKGNYATTILQELVIDRIF</sequence>
<dbReference type="InterPro" id="IPR001656">
    <property type="entry name" value="PsdUridine_synth_TruD"/>
</dbReference>